<comment type="caution">
    <text evidence="1">The sequence shown here is derived from an EMBL/GenBank/DDBJ whole genome shotgun (WGS) entry which is preliminary data.</text>
</comment>
<proteinExistence type="predicted"/>
<dbReference type="Proteomes" id="UP001157161">
    <property type="component" value="Unassembled WGS sequence"/>
</dbReference>
<sequence>MECDGDVGPACEGRRVPGIHVDVEPWSHERQELRNARPVPRFFTPCRYPAGPIPVVVRLVWERDGVEVVRGRATAWTRQLVLVEVVDARLMVNGVWLALADVRRQASTESSSSTSSAST</sequence>
<protein>
    <submittedName>
        <fullName evidence="1">Uncharacterized protein</fullName>
    </submittedName>
</protein>
<dbReference type="AlphaFoldDB" id="A0AA38CQZ4"/>
<accession>A0AA38CQZ4</accession>
<evidence type="ECO:0000313" key="2">
    <source>
        <dbReference type="Proteomes" id="UP001157161"/>
    </source>
</evidence>
<gene>
    <name evidence="1" type="ORF">GCM10025875_15480</name>
</gene>
<name>A0AA38CQZ4_9MICO</name>
<reference evidence="1" key="1">
    <citation type="journal article" date="2014" name="Int. J. Syst. Evol. Microbiol.">
        <title>Complete genome sequence of Corynebacterium casei LMG S-19264T (=DSM 44701T), isolated from a smear-ripened cheese.</title>
        <authorList>
            <consortium name="US DOE Joint Genome Institute (JGI-PGF)"/>
            <person name="Walter F."/>
            <person name="Albersmeier A."/>
            <person name="Kalinowski J."/>
            <person name="Ruckert C."/>
        </authorList>
    </citation>
    <scope>NUCLEOTIDE SEQUENCE</scope>
    <source>
        <strain evidence="1">NBRC 112290</strain>
    </source>
</reference>
<evidence type="ECO:0000313" key="1">
    <source>
        <dbReference type="EMBL" id="GMA31556.1"/>
    </source>
</evidence>
<organism evidence="1 2">
    <name type="scientific">Litorihabitans aurantiacus</name>
    <dbReference type="NCBI Taxonomy" id="1930061"/>
    <lineage>
        <taxon>Bacteria</taxon>
        <taxon>Bacillati</taxon>
        <taxon>Actinomycetota</taxon>
        <taxon>Actinomycetes</taxon>
        <taxon>Micrococcales</taxon>
        <taxon>Beutenbergiaceae</taxon>
        <taxon>Litorihabitans</taxon>
    </lineage>
</organism>
<reference evidence="1" key="2">
    <citation type="submission" date="2023-02" db="EMBL/GenBank/DDBJ databases">
        <authorList>
            <person name="Sun Q."/>
            <person name="Mori K."/>
        </authorList>
    </citation>
    <scope>NUCLEOTIDE SEQUENCE</scope>
    <source>
        <strain evidence="1">NBRC 112290</strain>
    </source>
</reference>
<dbReference type="EMBL" id="BSUM01000001">
    <property type="protein sequence ID" value="GMA31556.1"/>
    <property type="molecule type" value="Genomic_DNA"/>
</dbReference>
<keyword evidence="2" id="KW-1185">Reference proteome</keyword>